<keyword evidence="3" id="KW-1185">Reference proteome</keyword>
<dbReference type="PANTHER" id="PTHR43471">
    <property type="entry name" value="ABC TRANSPORTER PERMEASE"/>
    <property type="match status" value="1"/>
</dbReference>
<dbReference type="Pfam" id="PF12679">
    <property type="entry name" value="ABC2_membrane_2"/>
    <property type="match status" value="1"/>
</dbReference>
<dbReference type="Proteomes" id="UP001500839">
    <property type="component" value="Unassembled WGS sequence"/>
</dbReference>
<reference evidence="3" key="1">
    <citation type="journal article" date="2019" name="Int. J. Syst. Evol. Microbiol.">
        <title>The Global Catalogue of Microorganisms (GCM) 10K type strain sequencing project: providing services to taxonomists for standard genome sequencing and annotation.</title>
        <authorList>
            <consortium name="The Broad Institute Genomics Platform"/>
            <consortium name="The Broad Institute Genome Sequencing Center for Infectious Disease"/>
            <person name="Wu L."/>
            <person name="Ma J."/>
        </authorList>
    </citation>
    <scope>NUCLEOTIDE SEQUENCE [LARGE SCALE GENOMIC DNA]</scope>
    <source>
        <strain evidence="3">JCM 18542</strain>
    </source>
</reference>
<evidence type="ECO:0000256" key="1">
    <source>
        <dbReference type="SAM" id="Phobius"/>
    </source>
</evidence>
<keyword evidence="1" id="KW-0812">Transmembrane</keyword>
<sequence>MTSTTHESGVDVSASRKERALGWWSVVGVLMQLELRQRLRTTRWKATLGIAFVVLAVAVFGSMYIAMISGGASYRDWARNLYAIVMAAELFFGIILAPTLTATAINGDRKDATLALVQATPISNRQLVVGKLAGNWVSCLALVAISSPFLIWGMIAAPYGIAIGLLGVVVLCLLFACYGGIGLGFSALTARPAGSAVLTQATVFFLILGLPALFGLFYTTTSQEHQVVRGKYAYPARSSEPGISPTKEPVCHDVEQTETFYHTEHIWWLLAPNPFLILPDVVAEHDNPVSNNNSWIAGQRPTDPTIMTPISQMLSRARAGPYINAPRCHESMARYTTDPTDYRTFYQAQNAHAKSRVGDSWPVGLLVNAVFGFIGVFVAARRLRVPAGKLPKGTRIA</sequence>
<comment type="caution">
    <text evidence="2">The sequence shown here is derived from an EMBL/GenBank/DDBJ whole genome shotgun (WGS) entry which is preliminary data.</text>
</comment>
<gene>
    <name evidence="2" type="ORF">GCM10023353_01590</name>
</gene>
<evidence type="ECO:0000313" key="2">
    <source>
        <dbReference type="EMBL" id="GAA4803117.1"/>
    </source>
</evidence>
<feature type="transmembrane region" description="Helical" evidence="1">
    <location>
        <begin position="48"/>
        <end position="69"/>
    </location>
</feature>
<feature type="transmembrane region" description="Helical" evidence="1">
    <location>
        <begin position="81"/>
        <end position="100"/>
    </location>
</feature>
<name>A0ABP9C3N8_9ACTN</name>
<dbReference type="EMBL" id="BAABKQ010000001">
    <property type="protein sequence ID" value="GAA4803117.1"/>
    <property type="molecule type" value="Genomic_DNA"/>
</dbReference>
<dbReference type="PANTHER" id="PTHR43471:SF12">
    <property type="entry name" value="HYPOTHETICAL MEMBRANE PROTEIN, CONSERVED"/>
    <property type="match status" value="1"/>
</dbReference>
<dbReference type="RefSeq" id="WP_242474605.1">
    <property type="nucleotide sequence ID" value="NZ_BAABKQ010000001.1"/>
</dbReference>
<protein>
    <submittedName>
        <fullName evidence="2">ABC transporter permease subunit</fullName>
    </submittedName>
</protein>
<feature type="transmembrane region" description="Helical" evidence="1">
    <location>
        <begin position="361"/>
        <end position="380"/>
    </location>
</feature>
<feature type="transmembrane region" description="Helical" evidence="1">
    <location>
        <begin position="161"/>
        <end position="185"/>
    </location>
</feature>
<proteinExistence type="predicted"/>
<organism evidence="2 3">
    <name type="scientific">Tomitella cavernea</name>
    <dbReference type="NCBI Taxonomy" id="1387982"/>
    <lineage>
        <taxon>Bacteria</taxon>
        <taxon>Bacillati</taxon>
        <taxon>Actinomycetota</taxon>
        <taxon>Actinomycetes</taxon>
        <taxon>Mycobacteriales</taxon>
        <taxon>Tomitella</taxon>
    </lineage>
</organism>
<accession>A0ABP9C3N8</accession>
<keyword evidence="1" id="KW-1133">Transmembrane helix</keyword>
<keyword evidence="1" id="KW-0472">Membrane</keyword>
<evidence type="ECO:0000313" key="3">
    <source>
        <dbReference type="Proteomes" id="UP001500839"/>
    </source>
</evidence>
<feature type="transmembrane region" description="Helical" evidence="1">
    <location>
        <begin position="197"/>
        <end position="218"/>
    </location>
</feature>
<feature type="transmembrane region" description="Helical" evidence="1">
    <location>
        <begin position="132"/>
        <end position="155"/>
    </location>
</feature>